<proteinExistence type="inferred from homology"/>
<keyword evidence="3 7" id="KW-0812">Transmembrane</keyword>
<keyword evidence="5 7" id="KW-1133">Transmembrane helix</keyword>
<dbReference type="EMBL" id="JAKKPZ010000006">
    <property type="protein sequence ID" value="KAI1720283.1"/>
    <property type="molecule type" value="Genomic_DNA"/>
</dbReference>
<keyword evidence="4" id="KW-0769">Symport</keyword>
<gene>
    <name evidence="8" type="ORF">DdX_05668</name>
</gene>
<evidence type="ECO:0000256" key="3">
    <source>
        <dbReference type="ARBA" id="ARBA00022692"/>
    </source>
</evidence>
<dbReference type="GO" id="GO:0015293">
    <property type="term" value="F:symporter activity"/>
    <property type="evidence" value="ECO:0007669"/>
    <property type="project" value="UniProtKB-KW"/>
</dbReference>
<evidence type="ECO:0000313" key="8">
    <source>
        <dbReference type="EMBL" id="KAI1720283.1"/>
    </source>
</evidence>
<comment type="subcellular location">
    <subcellularLocation>
        <location evidence="1">Membrane</location>
        <topology evidence="1">Multi-pass membrane protein</topology>
    </subcellularLocation>
</comment>
<organism evidence="8 9">
    <name type="scientific">Ditylenchus destructor</name>
    <dbReference type="NCBI Taxonomy" id="166010"/>
    <lineage>
        <taxon>Eukaryota</taxon>
        <taxon>Metazoa</taxon>
        <taxon>Ecdysozoa</taxon>
        <taxon>Nematoda</taxon>
        <taxon>Chromadorea</taxon>
        <taxon>Rhabditida</taxon>
        <taxon>Tylenchina</taxon>
        <taxon>Tylenchomorpha</taxon>
        <taxon>Sphaerularioidea</taxon>
        <taxon>Anguinidae</taxon>
        <taxon>Anguininae</taxon>
        <taxon>Ditylenchus</taxon>
    </lineage>
</organism>
<dbReference type="PANTHER" id="PTHR10361">
    <property type="entry name" value="SODIUM-BILE ACID COTRANSPORTER"/>
    <property type="match status" value="1"/>
</dbReference>
<dbReference type="Gene3D" id="1.20.1530.20">
    <property type="match status" value="1"/>
</dbReference>
<comment type="caution">
    <text evidence="8">The sequence shown here is derived from an EMBL/GenBank/DDBJ whole genome shotgun (WGS) entry which is preliminary data.</text>
</comment>
<accession>A0AAD4R9V0</accession>
<feature type="transmembrane region" description="Helical" evidence="7">
    <location>
        <begin position="258"/>
        <end position="283"/>
    </location>
</feature>
<name>A0AAD4R9V0_9BILA</name>
<dbReference type="AlphaFoldDB" id="A0AAD4R9V0"/>
<evidence type="ECO:0000256" key="5">
    <source>
        <dbReference type="ARBA" id="ARBA00022989"/>
    </source>
</evidence>
<dbReference type="InterPro" id="IPR002657">
    <property type="entry name" value="BilAc:Na_symport/Acr3"/>
</dbReference>
<feature type="transmembrane region" description="Helical" evidence="7">
    <location>
        <begin position="224"/>
        <end position="246"/>
    </location>
</feature>
<evidence type="ECO:0000256" key="4">
    <source>
        <dbReference type="ARBA" id="ARBA00022847"/>
    </source>
</evidence>
<feature type="transmembrane region" description="Helical" evidence="7">
    <location>
        <begin position="353"/>
        <end position="373"/>
    </location>
</feature>
<feature type="transmembrane region" description="Helical" evidence="7">
    <location>
        <begin position="295"/>
        <end position="317"/>
    </location>
</feature>
<evidence type="ECO:0000313" key="9">
    <source>
        <dbReference type="Proteomes" id="UP001201812"/>
    </source>
</evidence>
<evidence type="ECO:0000256" key="7">
    <source>
        <dbReference type="SAM" id="Phobius"/>
    </source>
</evidence>
<feature type="transmembrane region" description="Helical" evidence="7">
    <location>
        <begin position="164"/>
        <end position="186"/>
    </location>
</feature>
<keyword evidence="4" id="KW-0813">Transport</keyword>
<reference evidence="8" key="1">
    <citation type="submission" date="2022-01" db="EMBL/GenBank/DDBJ databases">
        <title>Genome Sequence Resource for Two Populations of Ditylenchus destructor, the Migratory Endoparasitic Phytonematode.</title>
        <authorList>
            <person name="Zhang H."/>
            <person name="Lin R."/>
            <person name="Xie B."/>
        </authorList>
    </citation>
    <scope>NUCLEOTIDE SEQUENCE</scope>
    <source>
        <strain evidence="8">BazhouSP</strain>
    </source>
</reference>
<evidence type="ECO:0000256" key="2">
    <source>
        <dbReference type="ARBA" id="ARBA00006528"/>
    </source>
</evidence>
<feature type="transmembrane region" description="Helical" evidence="7">
    <location>
        <begin position="323"/>
        <end position="346"/>
    </location>
</feature>
<dbReference type="InterPro" id="IPR004710">
    <property type="entry name" value="Bilac:Na_transpt"/>
</dbReference>
<protein>
    <submittedName>
        <fullName evidence="8">Sodium bile acid symporter family domain-containing protein</fullName>
    </submittedName>
</protein>
<keyword evidence="6 7" id="KW-0472">Membrane</keyword>
<comment type="similarity">
    <text evidence="2">Belongs to the bile acid:sodium symporter (BASS) (TC 2.A.28) family.</text>
</comment>
<dbReference type="PANTHER" id="PTHR10361:SF28">
    <property type="entry name" value="P3 PROTEIN-RELATED"/>
    <property type="match status" value="1"/>
</dbReference>
<evidence type="ECO:0000256" key="6">
    <source>
        <dbReference type="ARBA" id="ARBA00023136"/>
    </source>
</evidence>
<dbReference type="Proteomes" id="UP001201812">
    <property type="component" value="Unassembled WGS sequence"/>
</dbReference>
<dbReference type="GO" id="GO:0016020">
    <property type="term" value="C:membrane"/>
    <property type="evidence" value="ECO:0007669"/>
    <property type="project" value="UniProtKB-SubCell"/>
</dbReference>
<dbReference type="Pfam" id="PF01758">
    <property type="entry name" value="SBF"/>
    <property type="match status" value="1"/>
</dbReference>
<dbReference type="InterPro" id="IPR038770">
    <property type="entry name" value="Na+/solute_symporter_sf"/>
</dbReference>
<feature type="transmembrane region" description="Helical" evidence="7">
    <location>
        <begin position="385"/>
        <end position="404"/>
    </location>
</feature>
<feature type="transmembrane region" description="Helical" evidence="7">
    <location>
        <begin position="125"/>
        <end position="144"/>
    </location>
</feature>
<sequence length="451" mass="51224">MISSFAIFTSEFTTKQWKKDYLWIPRDSIYARIVRFKFRTNGTTLNGTVSFECVDSFSCEIVHPYNGSTTIDIGKLNSYTNIVNVTISALYVGLNQLKVVLNRELDSIEYYYDLRLLRPENESKLAQIFTSSATVFVICITFMMGTQLKLEYLMQIIKAPVGPVIGFVCQFTIMPVIGYLLAKFVIPEGQNPLKFALFAISCSPGGGKSSFWTIIYNGNLDMSILITFSQLICALFMMPIWIYTVGQEFATARVNVPIYGLLQSFAILIIPTACGMIFINYWPDLVKIFNKWIKIVSWISMAVFTFFLIYTNMYVISLVSWPIVLSACALPWSGYVIAYFVSLLFCQAYRERITIAIETGVQNTGITFLMLMYSLEEPELDLALVMPIAVILVTDKPLLILYIIRWIWNKCRGDEQDLVPKTGSKENVAQKDLYTIKVGPPTIIQENSEKS</sequence>
<keyword evidence="9" id="KW-1185">Reference proteome</keyword>
<evidence type="ECO:0000256" key="1">
    <source>
        <dbReference type="ARBA" id="ARBA00004141"/>
    </source>
</evidence>